<dbReference type="AlphaFoldDB" id="A0A6I9U6B4"/>
<keyword evidence="1" id="KW-1185">Reference proteome</keyword>
<evidence type="ECO:0000313" key="2">
    <source>
        <dbReference type="RefSeq" id="XP_011092660.1"/>
    </source>
</evidence>
<dbReference type="Proteomes" id="UP000504604">
    <property type="component" value="Linkage group LG10"/>
</dbReference>
<dbReference type="PANTHER" id="PTHR33240">
    <property type="entry name" value="OS08G0508500 PROTEIN"/>
    <property type="match status" value="1"/>
</dbReference>
<protein>
    <submittedName>
        <fullName evidence="2">Uncharacterized protein LOC105172781</fullName>
    </submittedName>
</protein>
<dbReference type="RefSeq" id="XP_011092660.1">
    <property type="nucleotide sequence ID" value="XM_011094358.1"/>
</dbReference>
<dbReference type="InterPro" id="IPR043502">
    <property type="entry name" value="DNA/RNA_pol_sf"/>
</dbReference>
<accession>A0A6I9U6B4</accession>
<proteinExistence type="predicted"/>
<reference evidence="2" key="1">
    <citation type="submission" date="2025-08" db="UniProtKB">
        <authorList>
            <consortium name="RefSeq"/>
        </authorList>
    </citation>
    <scope>IDENTIFICATION</scope>
</reference>
<dbReference type="InParanoid" id="A0A6I9U6B4"/>
<dbReference type="GeneID" id="105172781"/>
<organism evidence="1 2">
    <name type="scientific">Sesamum indicum</name>
    <name type="common">Oriental sesame</name>
    <name type="synonym">Sesamum orientale</name>
    <dbReference type="NCBI Taxonomy" id="4182"/>
    <lineage>
        <taxon>Eukaryota</taxon>
        <taxon>Viridiplantae</taxon>
        <taxon>Streptophyta</taxon>
        <taxon>Embryophyta</taxon>
        <taxon>Tracheophyta</taxon>
        <taxon>Spermatophyta</taxon>
        <taxon>Magnoliopsida</taxon>
        <taxon>eudicotyledons</taxon>
        <taxon>Gunneridae</taxon>
        <taxon>Pentapetalae</taxon>
        <taxon>asterids</taxon>
        <taxon>lamiids</taxon>
        <taxon>Lamiales</taxon>
        <taxon>Pedaliaceae</taxon>
        <taxon>Sesamum</taxon>
    </lineage>
</organism>
<dbReference type="OrthoDB" id="912951at2759"/>
<dbReference type="SUPFAM" id="SSF50630">
    <property type="entry name" value="Acid proteases"/>
    <property type="match status" value="1"/>
</dbReference>
<dbReference type="InterPro" id="IPR021109">
    <property type="entry name" value="Peptidase_aspartic_dom_sf"/>
</dbReference>
<sequence>MGQNDPMVIRMDIANYQVHKVLIDSGSSVDIIFTNVLRKMELSELKLKPVQTPLVGFGGSEVVPEGLIDLPVSIGEEPQRKTCIVRFFVVDSPFAYNVVFGRPGLNKFRTVVSTYHLKMKFPIKYGVGKNKDMFAWSPSDFKGIDPKVIVHHLNIDPQIKPVKQKKKMFGVERNRIIEEEVNKLLQAGFVREIQYTTWLSNVVIVTKAARKWRMCTYFTDLNKACPKDPYPLPRIDLLVD</sequence>
<name>A0A6I9U6B4_SESIN</name>
<gene>
    <name evidence="2" type="primary">LOC105172781</name>
</gene>
<dbReference type="Gene3D" id="3.10.10.10">
    <property type="entry name" value="HIV Type 1 Reverse Transcriptase, subunit A, domain 1"/>
    <property type="match status" value="1"/>
</dbReference>
<dbReference type="Gene3D" id="2.40.70.10">
    <property type="entry name" value="Acid Proteases"/>
    <property type="match status" value="1"/>
</dbReference>
<evidence type="ECO:0000313" key="1">
    <source>
        <dbReference type="Proteomes" id="UP000504604"/>
    </source>
</evidence>
<dbReference type="PANTHER" id="PTHR33240:SF17">
    <property type="entry name" value="EUKARYOTIC PEPTIDE CHAIN RELEASE FACTOR GTP-BINDING SUBUNIT-LIKE"/>
    <property type="match status" value="1"/>
</dbReference>
<dbReference type="SUPFAM" id="SSF56672">
    <property type="entry name" value="DNA/RNA polymerases"/>
    <property type="match status" value="1"/>
</dbReference>
<dbReference type="KEGG" id="sind:105172781"/>
<dbReference type="CDD" id="cd00303">
    <property type="entry name" value="retropepsin_like"/>
    <property type="match status" value="1"/>
</dbReference>